<dbReference type="PANTHER" id="PTHR22809:SF5">
    <property type="entry name" value="TRNA N(3)-METHYLCYTIDINE METHYLTRANSFERASE METTL6"/>
    <property type="match status" value="1"/>
</dbReference>
<dbReference type="OrthoDB" id="417697at2759"/>
<dbReference type="STRING" id="5762.D2VD63"/>
<dbReference type="FunCoup" id="D2VD63">
    <property type="interactions" value="575"/>
</dbReference>
<dbReference type="RefSeq" id="XP_002677922.1">
    <property type="nucleotide sequence ID" value="XM_002677876.1"/>
</dbReference>
<keyword evidence="5" id="KW-1185">Reference proteome</keyword>
<dbReference type="GeneID" id="8849052"/>
<dbReference type="AlphaFoldDB" id="D2VD63"/>
<dbReference type="SUPFAM" id="SSF53335">
    <property type="entry name" value="S-adenosyl-L-methionine-dependent methyltransferases"/>
    <property type="match status" value="1"/>
</dbReference>
<dbReference type="GO" id="GO:0032259">
    <property type="term" value="P:methylation"/>
    <property type="evidence" value="ECO:0007669"/>
    <property type="project" value="UniProtKB-KW"/>
</dbReference>
<dbReference type="InterPro" id="IPR029063">
    <property type="entry name" value="SAM-dependent_MTases_sf"/>
</dbReference>
<evidence type="ECO:0000256" key="3">
    <source>
        <dbReference type="ARBA" id="ARBA00022679"/>
    </source>
</evidence>
<dbReference type="GO" id="GO:0008757">
    <property type="term" value="F:S-adenosylmethionine-dependent methyltransferase activity"/>
    <property type="evidence" value="ECO:0007669"/>
    <property type="project" value="UniProtKB-ARBA"/>
</dbReference>
<dbReference type="CDD" id="cd02440">
    <property type="entry name" value="AdoMet_MTases"/>
    <property type="match status" value="1"/>
</dbReference>
<reference evidence="4 5" key="1">
    <citation type="journal article" date="2010" name="Cell">
        <title>The genome of Naegleria gruberi illuminates early eukaryotic versatility.</title>
        <authorList>
            <person name="Fritz-Laylin L.K."/>
            <person name="Prochnik S.E."/>
            <person name="Ginger M.L."/>
            <person name="Dacks J.B."/>
            <person name="Carpenter M.L."/>
            <person name="Field M.C."/>
            <person name="Kuo A."/>
            <person name="Paredez A."/>
            <person name="Chapman J."/>
            <person name="Pham J."/>
            <person name="Shu S."/>
            <person name="Neupane R."/>
            <person name="Cipriano M."/>
            <person name="Mancuso J."/>
            <person name="Tu H."/>
            <person name="Salamov A."/>
            <person name="Lindquist E."/>
            <person name="Shapiro H."/>
            <person name="Lucas S."/>
            <person name="Grigoriev I.V."/>
            <person name="Cande W.Z."/>
            <person name="Fulton C."/>
            <person name="Rokhsar D.S."/>
            <person name="Dawson S.C."/>
        </authorList>
    </citation>
    <scope>NUCLEOTIDE SEQUENCE [LARGE SCALE GENOMIC DNA]</scope>
    <source>
        <strain evidence="4 5">NEG-M</strain>
    </source>
</reference>
<comment type="similarity">
    <text evidence="1">Belongs to the methyltransferase superfamily. METL family.</text>
</comment>
<gene>
    <name evidence="4" type="ORF">NAEGRDRAFT_66921</name>
</gene>
<dbReference type="Proteomes" id="UP000006671">
    <property type="component" value="Unassembled WGS sequence"/>
</dbReference>
<protein>
    <submittedName>
        <fullName evidence="4">S-adenosylmethionine-dependent methyltransferase</fullName>
    </submittedName>
</protein>
<evidence type="ECO:0000256" key="1">
    <source>
        <dbReference type="ARBA" id="ARBA00009725"/>
    </source>
</evidence>
<sequence length="383" mass="44562">MKPQNTENDILFDKTLKFTPDIENYKPYTKNQANSTSLSEKSTLSNICVISVISKEHTIPNNNSQTIKQVTIPQKPMNMNNEVLFDLDNLSFIPDMENYLPYSKGLMYRMGSKLFGGMTEFAKNHYTANIAKYWEKFFKKNNDKFFKNRQWMLREYLQLKDAIEKNETFTFCEIGCGCGNTINGILSNVKSINENFDAAKQMEIYGFDCSSHAVELLKETYKEHENIHLFVHDLLEKKSILESEATSARHTPPPPHFIQYSTMIYVLSAFSSLEDMKYMLNVKIHELLSKGGILFLRDYAVEDLAHKRYLEEKDIYTKQLSETCFVRGDGTLVYFFSIPELTSLFDTEKYDVLSCEYIYKVVENRGESLTMNRKFIQIVCRAK</sequence>
<organism evidence="5">
    <name type="scientific">Naegleria gruberi</name>
    <name type="common">Amoeba</name>
    <dbReference type="NCBI Taxonomy" id="5762"/>
    <lineage>
        <taxon>Eukaryota</taxon>
        <taxon>Discoba</taxon>
        <taxon>Heterolobosea</taxon>
        <taxon>Tetramitia</taxon>
        <taxon>Eutetramitia</taxon>
        <taxon>Vahlkampfiidae</taxon>
        <taxon>Naegleria</taxon>
    </lineage>
</organism>
<name>D2VD63_NAEGR</name>
<accession>D2VD63</accession>
<dbReference type="OMA" id="PAKYWDI"/>
<keyword evidence="2 4" id="KW-0489">Methyltransferase</keyword>
<dbReference type="eggNOG" id="KOG2361">
    <property type="taxonomic scope" value="Eukaryota"/>
</dbReference>
<dbReference type="InParanoid" id="D2VD63"/>
<dbReference type="EMBL" id="GG738864">
    <property type="protein sequence ID" value="EFC45178.1"/>
    <property type="molecule type" value="Genomic_DNA"/>
</dbReference>
<evidence type="ECO:0000256" key="2">
    <source>
        <dbReference type="ARBA" id="ARBA00022603"/>
    </source>
</evidence>
<dbReference type="KEGG" id="ngr:NAEGRDRAFT_66921"/>
<dbReference type="Gene3D" id="3.40.50.150">
    <property type="entry name" value="Vaccinia Virus protein VP39"/>
    <property type="match status" value="1"/>
</dbReference>
<evidence type="ECO:0000313" key="5">
    <source>
        <dbReference type="Proteomes" id="UP000006671"/>
    </source>
</evidence>
<dbReference type="GO" id="GO:0008173">
    <property type="term" value="F:RNA methyltransferase activity"/>
    <property type="evidence" value="ECO:0007669"/>
    <property type="project" value="UniProtKB-ARBA"/>
</dbReference>
<keyword evidence="3 4" id="KW-0808">Transferase</keyword>
<evidence type="ECO:0000313" key="4">
    <source>
        <dbReference type="EMBL" id="EFC45178.1"/>
    </source>
</evidence>
<proteinExistence type="inferred from homology"/>
<dbReference type="VEuPathDB" id="AmoebaDB:NAEGRDRAFT_66921"/>
<dbReference type="PANTHER" id="PTHR22809">
    <property type="entry name" value="METHYLTRANSFERASE-RELATED"/>
    <property type="match status" value="1"/>
</dbReference>
<dbReference type="InterPro" id="IPR026113">
    <property type="entry name" value="METTL2/6/8-like"/>
</dbReference>